<organism evidence="1">
    <name type="scientific">marine metagenome</name>
    <dbReference type="NCBI Taxonomy" id="408172"/>
    <lineage>
        <taxon>unclassified sequences</taxon>
        <taxon>metagenomes</taxon>
        <taxon>ecological metagenomes</taxon>
    </lineage>
</organism>
<feature type="non-terminal residue" evidence="1">
    <location>
        <position position="121"/>
    </location>
</feature>
<accession>A0A382QJ00</accession>
<dbReference type="AlphaFoldDB" id="A0A382QJ00"/>
<name>A0A382QJ00_9ZZZZ</name>
<proteinExistence type="predicted"/>
<evidence type="ECO:0000313" key="1">
    <source>
        <dbReference type="EMBL" id="SVC85416.1"/>
    </source>
</evidence>
<protein>
    <submittedName>
        <fullName evidence="1">Uncharacterized protein</fullName>
    </submittedName>
</protein>
<reference evidence="1" key="1">
    <citation type="submission" date="2018-05" db="EMBL/GenBank/DDBJ databases">
        <authorList>
            <person name="Lanie J.A."/>
            <person name="Ng W.-L."/>
            <person name="Kazmierczak K.M."/>
            <person name="Andrzejewski T.M."/>
            <person name="Davidsen T.M."/>
            <person name="Wayne K.J."/>
            <person name="Tettelin H."/>
            <person name="Glass J.I."/>
            <person name="Rusch D."/>
            <person name="Podicherti R."/>
            <person name="Tsui H.-C.T."/>
            <person name="Winkler M.E."/>
        </authorList>
    </citation>
    <scope>NUCLEOTIDE SEQUENCE</scope>
</reference>
<gene>
    <name evidence="1" type="ORF">METZ01_LOCUS338270</name>
</gene>
<sequence length="121" mass="13289">MTMLSQSPKSNFVKWLCVIGALMILIPSEIFAQSGPSPYRLVDDWAKLPDGRRMGAVGKVTMDPDGEHVWAVIRCDALGFDVTPSRFGNECVDSDLDSVIKFDLDGNVVESFGGGLFIWPH</sequence>
<dbReference type="EMBL" id="UINC01114830">
    <property type="protein sequence ID" value="SVC85416.1"/>
    <property type="molecule type" value="Genomic_DNA"/>
</dbReference>